<organism evidence="2 3">
    <name type="scientific">Cyclospora cayetanensis</name>
    <dbReference type="NCBI Taxonomy" id="88456"/>
    <lineage>
        <taxon>Eukaryota</taxon>
        <taxon>Sar</taxon>
        <taxon>Alveolata</taxon>
        <taxon>Apicomplexa</taxon>
        <taxon>Conoidasida</taxon>
        <taxon>Coccidia</taxon>
        <taxon>Eucoccidiorida</taxon>
        <taxon>Eimeriorina</taxon>
        <taxon>Eimeriidae</taxon>
        <taxon>Cyclospora</taxon>
    </lineage>
</organism>
<evidence type="ECO:0000256" key="1">
    <source>
        <dbReference type="SAM" id="MobiDB-lite"/>
    </source>
</evidence>
<feature type="region of interest" description="Disordered" evidence="1">
    <location>
        <begin position="69"/>
        <end position="96"/>
    </location>
</feature>
<keyword evidence="3" id="KW-1185">Reference proteome</keyword>
<dbReference type="AlphaFoldDB" id="A0A1D3CS52"/>
<comment type="caution">
    <text evidence="2">The sequence shown here is derived from an EMBL/GenBank/DDBJ whole genome shotgun (WGS) entry which is preliminary data.</text>
</comment>
<gene>
    <name evidence="2" type="ORF">cyc_09143</name>
</gene>
<protein>
    <submittedName>
        <fullName evidence="2">Uncharacterized protein</fullName>
    </submittedName>
</protein>
<proteinExistence type="predicted"/>
<evidence type="ECO:0000313" key="2">
    <source>
        <dbReference type="EMBL" id="OEH74026.1"/>
    </source>
</evidence>
<dbReference type="VEuPathDB" id="ToxoDB:cyc_09143"/>
<dbReference type="EMBL" id="JROU02002167">
    <property type="protein sequence ID" value="OEH74026.1"/>
    <property type="molecule type" value="Genomic_DNA"/>
</dbReference>
<accession>A0A1D3CS52</accession>
<evidence type="ECO:0000313" key="3">
    <source>
        <dbReference type="Proteomes" id="UP000095192"/>
    </source>
</evidence>
<name>A0A1D3CS52_9EIME</name>
<dbReference type="InParanoid" id="A0A1D3CS52"/>
<dbReference type="Proteomes" id="UP000095192">
    <property type="component" value="Unassembled WGS sequence"/>
</dbReference>
<sequence length="96" mass="10046">MAFSCATLTRSLQALSNRTASNTGGWFPPVSEQQGLGLRSARCAPLAADAAFDTILSSSLLSPSLLSPFPLPSPRRARRVGGRLGGRSRLTAHPSP</sequence>
<reference evidence="2 3" key="1">
    <citation type="journal article" date="2016" name="BMC Genomics">
        <title>Comparative genomics reveals Cyclospora cayetanensis possesses coccidia-like metabolism and invasion components but unique surface antigens.</title>
        <authorList>
            <person name="Liu S."/>
            <person name="Wang L."/>
            <person name="Zheng H."/>
            <person name="Xu Z."/>
            <person name="Roellig D.M."/>
            <person name="Li N."/>
            <person name="Frace M.A."/>
            <person name="Tang K."/>
            <person name="Arrowood M.J."/>
            <person name="Moss D.M."/>
            <person name="Zhang L."/>
            <person name="Feng Y."/>
            <person name="Xiao L."/>
        </authorList>
    </citation>
    <scope>NUCLEOTIDE SEQUENCE [LARGE SCALE GENOMIC DNA]</scope>
    <source>
        <strain evidence="2 3">CHN_HEN01</strain>
    </source>
</reference>